<keyword evidence="2" id="KW-0645">Protease</keyword>
<dbReference type="Pfam" id="PF01343">
    <property type="entry name" value="Peptidase_S49"/>
    <property type="match status" value="1"/>
</dbReference>
<keyword evidence="4" id="KW-0720">Serine protease</keyword>
<feature type="chain" id="PRO_5010284910" evidence="5">
    <location>
        <begin position="28"/>
        <end position="339"/>
    </location>
</feature>
<dbReference type="CDD" id="cd07023">
    <property type="entry name" value="S49_Sppa_N_C"/>
    <property type="match status" value="1"/>
</dbReference>
<dbReference type="eggNOG" id="COG0616">
    <property type="taxonomic scope" value="Bacteria"/>
</dbReference>
<dbReference type="Proteomes" id="UP000014113">
    <property type="component" value="Unassembled WGS sequence"/>
</dbReference>
<proteinExistence type="inferred from homology"/>
<evidence type="ECO:0000313" key="8">
    <source>
        <dbReference type="Proteomes" id="UP000014113"/>
    </source>
</evidence>
<dbReference type="InterPro" id="IPR029045">
    <property type="entry name" value="ClpP/crotonase-like_dom_sf"/>
</dbReference>
<accession>S0KFT5</accession>
<keyword evidence="8" id="KW-1185">Reference proteome</keyword>
<keyword evidence="5" id="KW-0732">Signal</keyword>
<evidence type="ECO:0000256" key="2">
    <source>
        <dbReference type="ARBA" id="ARBA00022670"/>
    </source>
</evidence>
<dbReference type="SUPFAM" id="SSF52096">
    <property type="entry name" value="ClpP/crotonase"/>
    <property type="match status" value="1"/>
</dbReference>
<evidence type="ECO:0000256" key="5">
    <source>
        <dbReference type="SAM" id="SignalP"/>
    </source>
</evidence>
<dbReference type="PANTHER" id="PTHR42987:SF7">
    <property type="entry name" value="SIGNAL PEPTIDE PEPTIDASE SPPA-RELATED"/>
    <property type="match status" value="1"/>
</dbReference>
<sequence length="339" mass="37040">MNQRRWIAVIIALGLCVVSLFSLGLQANQTNDEELNLESLLNDHALKETIVEKGDSTKRIAQITVDGTILNSDTSSLLSQDGYNHQQTLEMIQKISQDDTVKAVFLKVNSPGGGTYESSELARALTNLKKEAKLPIYVSMQNMAASGGYYISANADKIFASEETTTGSIGVIMSSLNYADLLAKLGIKDQTVKSGALKDIGSSTREQTEQEQKVLQEYINRMYERFVDVVAKGRHMDKSKVKQLADGRIYDGSQAKELGLVDEIGYSDEALAALREDYDLVDAEVFTYSAANNNPFSKFFSSVTSNLSTKSESQAALAKSVLEAIGTPKAPKAMYYYGG</sequence>
<evidence type="ECO:0000256" key="1">
    <source>
        <dbReference type="ARBA" id="ARBA00008683"/>
    </source>
</evidence>
<dbReference type="RefSeq" id="WP_016182963.1">
    <property type="nucleotide sequence ID" value="NZ_JXKI01000022.1"/>
</dbReference>
<comment type="caution">
    <text evidence="7">The sequence shown here is derived from an EMBL/GenBank/DDBJ whole genome shotgun (WGS) entry which is preliminary data.</text>
</comment>
<name>S0KFT5_9ENTE</name>
<keyword evidence="3" id="KW-0378">Hydrolase</keyword>
<feature type="signal peptide" evidence="5">
    <location>
        <begin position="1"/>
        <end position="27"/>
    </location>
</feature>
<dbReference type="Gene3D" id="3.90.226.10">
    <property type="entry name" value="2-enoyl-CoA Hydratase, Chain A, domain 1"/>
    <property type="match status" value="2"/>
</dbReference>
<dbReference type="GO" id="GO:0008236">
    <property type="term" value="F:serine-type peptidase activity"/>
    <property type="evidence" value="ECO:0007669"/>
    <property type="project" value="UniProtKB-KW"/>
</dbReference>
<dbReference type="InterPro" id="IPR004635">
    <property type="entry name" value="Pept_S49_SppA"/>
</dbReference>
<dbReference type="OrthoDB" id="9764363at2"/>
<dbReference type="GO" id="GO:0006508">
    <property type="term" value="P:proteolysis"/>
    <property type="evidence" value="ECO:0007669"/>
    <property type="project" value="UniProtKB-KW"/>
</dbReference>
<evidence type="ECO:0000256" key="3">
    <source>
        <dbReference type="ARBA" id="ARBA00022801"/>
    </source>
</evidence>
<protein>
    <submittedName>
        <fullName evidence="7">Signal peptide peptidase SppA, 36K type</fullName>
    </submittedName>
</protein>
<dbReference type="AlphaFoldDB" id="S0KFT5"/>
<organism evidence="7 8">
    <name type="scientific">Enterococcus columbae DSM 7374 = ATCC 51263</name>
    <dbReference type="NCBI Taxonomy" id="1121865"/>
    <lineage>
        <taxon>Bacteria</taxon>
        <taxon>Bacillati</taxon>
        <taxon>Bacillota</taxon>
        <taxon>Bacilli</taxon>
        <taxon>Lactobacillales</taxon>
        <taxon>Enterococcaceae</taxon>
        <taxon>Enterococcus</taxon>
    </lineage>
</organism>
<dbReference type="PATRIC" id="fig|1121865.3.peg.790"/>
<comment type="similarity">
    <text evidence="1">Belongs to the peptidase S49 family.</text>
</comment>
<dbReference type="InterPro" id="IPR047272">
    <property type="entry name" value="S49_SppA_C"/>
</dbReference>
<evidence type="ECO:0000313" key="7">
    <source>
        <dbReference type="EMBL" id="EOW87359.1"/>
    </source>
</evidence>
<dbReference type="NCBIfam" id="TIGR00706">
    <property type="entry name" value="SppA_dom"/>
    <property type="match status" value="1"/>
</dbReference>
<feature type="domain" description="Peptidase S49" evidence="6">
    <location>
        <begin position="130"/>
        <end position="279"/>
    </location>
</feature>
<dbReference type="EMBL" id="ASWJ01000003">
    <property type="protein sequence ID" value="EOW87359.1"/>
    <property type="molecule type" value="Genomic_DNA"/>
</dbReference>
<reference evidence="7 8" key="1">
    <citation type="submission" date="2013-03" db="EMBL/GenBank/DDBJ databases">
        <title>The Genome Sequence of Enterococcus columbae ATCC_51263 (PacBio/Illumina hybrid assembly).</title>
        <authorList>
            <consortium name="The Broad Institute Genomics Platform"/>
            <consortium name="The Broad Institute Genome Sequencing Center for Infectious Disease"/>
            <person name="Earl A."/>
            <person name="Russ C."/>
            <person name="Gilmore M."/>
            <person name="Surin D."/>
            <person name="Walker B."/>
            <person name="Young S."/>
            <person name="Zeng Q."/>
            <person name="Gargeya S."/>
            <person name="Fitzgerald M."/>
            <person name="Haas B."/>
            <person name="Abouelleil A."/>
            <person name="Allen A.W."/>
            <person name="Alvarado L."/>
            <person name="Arachchi H.M."/>
            <person name="Berlin A.M."/>
            <person name="Chapman S.B."/>
            <person name="Gainer-Dewar J."/>
            <person name="Goldberg J."/>
            <person name="Griggs A."/>
            <person name="Gujja S."/>
            <person name="Hansen M."/>
            <person name="Howarth C."/>
            <person name="Imamovic A."/>
            <person name="Ireland A."/>
            <person name="Larimer J."/>
            <person name="McCowan C."/>
            <person name="Murphy C."/>
            <person name="Pearson M."/>
            <person name="Poon T.W."/>
            <person name="Priest M."/>
            <person name="Roberts A."/>
            <person name="Saif S."/>
            <person name="Shea T."/>
            <person name="Sisk P."/>
            <person name="Sykes S."/>
            <person name="Wortman J."/>
            <person name="Nusbaum C."/>
            <person name="Birren B."/>
        </authorList>
    </citation>
    <scope>NUCLEOTIDE SEQUENCE [LARGE SCALE GENOMIC DNA]</scope>
    <source>
        <strain evidence="7 8">ATCC 51263</strain>
    </source>
</reference>
<dbReference type="PANTHER" id="PTHR42987">
    <property type="entry name" value="PEPTIDASE S49"/>
    <property type="match status" value="1"/>
</dbReference>
<evidence type="ECO:0000256" key="4">
    <source>
        <dbReference type="ARBA" id="ARBA00022825"/>
    </source>
</evidence>
<gene>
    <name evidence="7" type="ORF">I568_00403</name>
</gene>
<dbReference type="STRING" id="1121865.OMW_00801"/>
<dbReference type="InterPro" id="IPR002142">
    <property type="entry name" value="Peptidase_S49"/>
</dbReference>
<evidence type="ECO:0000259" key="6">
    <source>
        <dbReference type="Pfam" id="PF01343"/>
    </source>
</evidence>